<dbReference type="EMBL" id="CAJPIZ010005181">
    <property type="protein sequence ID" value="CAG2108342.1"/>
    <property type="molecule type" value="Genomic_DNA"/>
</dbReference>
<dbReference type="Proteomes" id="UP000759131">
    <property type="component" value="Unassembled WGS sequence"/>
</dbReference>
<organism evidence="4">
    <name type="scientific">Medioppia subpectinata</name>
    <dbReference type="NCBI Taxonomy" id="1979941"/>
    <lineage>
        <taxon>Eukaryota</taxon>
        <taxon>Metazoa</taxon>
        <taxon>Ecdysozoa</taxon>
        <taxon>Arthropoda</taxon>
        <taxon>Chelicerata</taxon>
        <taxon>Arachnida</taxon>
        <taxon>Acari</taxon>
        <taxon>Acariformes</taxon>
        <taxon>Sarcoptiformes</taxon>
        <taxon>Oribatida</taxon>
        <taxon>Brachypylina</taxon>
        <taxon>Oppioidea</taxon>
        <taxon>Oppiidae</taxon>
        <taxon>Medioppia</taxon>
    </lineage>
</organism>
<reference evidence="4" key="1">
    <citation type="submission" date="2020-11" db="EMBL/GenBank/DDBJ databases">
        <authorList>
            <person name="Tran Van P."/>
        </authorList>
    </citation>
    <scope>NUCLEOTIDE SEQUENCE</scope>
</reference>
<evidence type="ECO:0000256" key="1">
    <source>
        <dbReference type="ARBA" id="ARBA00013260"/>
    </source>
</evidence>
<evidence type="ECO:0000313" key="5">
    <source>
        <dbReference type="Proteomes" id="UP000759131"/>
    </source>
</evidence>
<comment type="catalytic activity">
    <reaction evidence="3">
        <text>an N-acyl-L-alpha-aminoacyl-tRNA + H2O = an N-acyl-L-amino acid + a tRNA + H(+)</text>
        <dbReference type="Rhea" id="RHEA:54448"/>
        <dbReference type="Rhea" id="RHEA-COMP:10123"/>
        <dbReference type="Rhea" id="RHEA-COMP:13883"/>
        <dbReference type="ChEBI" id="CHEBI:15377"/>
        <dbReference type="ChEBI" id="CHEBI:15378"/>
        <dbReference type="ChEBI" id="CHEBI:59874"/>
        <dbReference type="ChEBI" id="CHEBI:78442"/>
        <dbReference type="ChEBI" id="CHEBI:138191"/>
        <dbReference type="EC" id="3.1.1.29"/>
    </reaction>
</comment>
<dbReference type="PANTHER" id="PTHR46194">
    <property type="entry name" value="PEPTIDYL-TRNA HYDROLASE PTRHD1-RELATED"/>
    <property type="match status" value="1"/>
</dbReference>
<keyword evidence="2" id="KW-0378">Hydrolase</keyword>
<dbReference type="PANTHER" id="PTHR46194:SF1">
    <property type="entry name" value="PEPTIDYL-TRNA HYDROLASE PTRHD1-RELATED"/>
    <property type="match status" value="1"/>
</dbReference>
<accession>A0A7R9KRF1</accession>
<protein>
    <recommendedName>
        <fullName evidence="1">peptidyl-tRNA hydrolase</fullName>
        <ecNumber evidence="1">3.1.1.29</ecNumber>
    </recommendedName>
</protein>
<dbReference type="InterPro" id="IPR042237">
    <property type="entry name" value="PTRHD1"/>
</dbReference>
<sequence>MSSLLSPHLVQYIVVRGDLQWPVGALIGNACHASVAAIVQHMSSGDKHTIEYIQHLESMTKVVLKADNEEVLRDVCHKLSQNSIAYHLWTEQPEGIITCVATTPRPRDVLKPLLNHLKLFK</sequence>
<proteinExistence type="predicted"/>
<gene>
    <name evidence="4" type="ORF">OSB1V03_LOCUS8337</name>
</gene>
<keyword evidence="5" id="KW-1185">Reference proteome</keyword>
<evidence type="ECO:0000313" key="4">
    <source>
        <dbReference type="EMBL" id="CAD7627912.1"/>
    </source>
</evidence>
<name>A0A7R9KRF1_9ACAR</name>
<dbReference type="SUPFAM" id="SSF102462">
    <property type="entry name" value="Peptidyl-tRNA hydrolase II"/>
    <property type="match status" value="1"/>
</dbReference>
<dbReference type="AlphaFoldDB" id="A0A7R9KRF1"/>
<dbReference type="GO" id="GO:0004045">
    <property type="term" value="F:peptidyl-tRNA hydrolase activity"/>
    <property type="evidence" value="ECO:0007669"/>
    <property type="project" value="UniProtKB-EC"/>
</dbReference>
<evidence type="ECO:0000256" key="3">
    <source>
        <dbReference type="ARBA" id="ARBA00048707"/>
    </source>
</evidence>
<dbReference type="OrthoDB" id="201213at2759"/>
<dbReference type="Gene3D" id="3.40.1490.10">
    <property type="entry name" value="Bit1"/>
    <property type="match status" value="1"/>
</dbReference>
<dbReference type="InterPro" id="IPR002833">
    <property type="entry name" value="PTH2"/>
</dbReference>
<evidence type="ECO:0000256" key="2">
    <source>
        <dbReference type="ARBA" id="ARBA00022801"/>
    </source>
</evidence>
<dbReference type="EMBL" id="OC859756">
    <property type="protein sequence ID" value="CAD7627912.1"/>
    <property type="molecule type" value="Genomic_DNA"/>
</dbReference>
<dbReference type="InterPro" id="IPR023476">
    <property type="entry name" value="Pep_tRNA_hydro_II_dom_sf"/>
</dbReference>
<dbReference type="EC" id="3.1.1.29" evidence="1"/>
<dbReference type="Pfam" id="PF01981">
    <property type="entry name" value="PTH2"/>
    <property type="match status" value="1"/>
</dbReference>